<dbReference type="GO" id="GO:0016625">
    <property type="term" value="F:oxidoreductase activity, acting on the aldehyde or oxo group of donors, iron-sulfur protein as acceptor"/>
    <property type="evidence" value="ECO:0007669"/>
    <property type="project" value="UniProtKB-ARBA"/>
</dbReference>
<feature type="domain" description="Thiamine pyrophosphate enzyme TPP-binding" evidence="2">
    <location>
        <begin position="2"/>
        <end position="116"/>
    </location>
</feature>
<feature type="non-terminal residue" evidence="4">
    <location>
        <position position="1"/>
    </location>
</feature>
<dbReference type="InterPro" id="IPR011766">
    <property type="entry name" value="TPP_enzyme_TPP-bd"/>
</dbReference>
<keyword evidence="1" id="KW-0560">Oxidoreductase</keyword>
<protein>
    <recommendedName>
        <fullName evidence="5">Thiamine pyrophosphate enzyme TPP-binding domain-containing protein</fullName>
    </recommendedName>
</protein>
<comment type="caution">
    <text evidence="4">The sequence shown here is derived from an EMBL/GenBank/DDBJ whole genome shotgun (WGS) entry which is preliminary data.</text>
</comment>
<gene>
    <name evidence="4" type="ORF">S12H4_54366</name>
</gene>
<evidence type="ECO:0000313" key="4">
    <source>
        <dbReference type="EMBL" id="GAJ09668.1"/>
    </source>
</evidence>
<reference evidence="4" key="1">
    <citation type="journal article" date="2014" name="Front. Microbiol.">
        <title>High frequency of phylogenetically diverse reductive dehalogenase-homologous genes in deep subseafloor sedimentary metagenomes.</title>
        <authorList>
            <person name="Kawai M."/>
            <person name="Futagami T."/>
            <person name="Toyoda A."/>
            <person name="Takaki Y."/>
            <person name="Nishi S."/>
            <person name="Hori S."/>
            <person name="Arai W."/>
            <person name="Tsubouchi T."/>
            <person name="Morono Y."/>
            <person name="Uchiyama I."/>
            <person name="Ito T."/>
            <person name="Fujiyama A."/>
            <person name="Inagaki F."/>
            <person name="Takami H."/>
        </authorList>
    </citation>
    <scope>NUCLEOTIDE SEQUENCE</scope>
    <source>
        <strain evidence="4">Expedition CK06-06</strain>
    </source>
</reference>
<dbReference type="Gene3D" id="3.40.50.970">
    <property type="match status" value="1"/>
</dbReference>
<dbReference type="InterPro" id="IPR051457">
    <property type="entry name" value="2-oxoacid:Fd_oxidoreductase"/>
</dbReference>
<dbReference type="Pfam" id="PF12367">
    <property type="entry name" value="PFO_beta_C"/>
    <property type="match status" value="1"/>
</dbReference>
<name>X1TWF9_9ZZZZ</name>
<evidence type="ECO:0000256" key="1">
    <source>
        <dbReference type="ARBA" id="ARBA00023002"/>
    </source>
</evidence>
<dbReference type="AlphaFoldDB" id="X1TWF9"/>
<evidence type="ECO:0000259" key="2">
    <source>
        <dbReference type="Pfam" id="PF02775"/>
    </source>
</evidence>
<dbReference type="PANTHER" id="PTHR48084:SF4">
    <property type="entry name" value="2-OXOGLUTARATE OXIDOREDUCTASE SUBUNIT KORB"/>
    <property type="match status" value="1"/>
</dbReference>
<dbReference type="InterPro" id="IPR029061">
    <property type="entry name" value="THDP-binding"/>
</dbReference>
<accession>X1TWF9</accession>
<proteinExistence type="predicted"/>
<dbReference type="GO" id="GO:0030976">
    <property type="term" value="F:thiamine pyrophosphate binding"/>
    <property type="evidence" value="ECO:0007669"/>
    <property type="project" value="InterPro"/>
</dbReference>
<evidence type="ECO:0000259" key="3">
    <source>
        <dbReference type="Pfam" id="PF12367"/>
    </source>
</evidence>
<feature type="domain" description="Pyruvate ferredoxin oxidoreductase beta subunit C-terminal" evidence="3">
    <location>
        <begin position="120"/>
        <end position="185"/>
    </location>
</feature>
<sequence>IANPELIVIAVSGDGDAYGEGGNHFIHAMRRNHDITYLVHNNQVYGLTKGQASPTSDAGFVTKTTPYGAATPINPIALAVVTGASFVGRGFAGDVEHLTSLIKMGITHRGFALIDILQPCVIFNSKNTYGWYRERAYKVEDETNYDPGNKALALAKAQEWGDRIPIGVIYREERPTFEEQLPALSKGPLVKQKTEPGQIEDLLDEFL</sequence>
<evidence type="ECO:0008006" key="5">
    <source>
        <dbReference type="Google" id="ProtNLM"/>
    </source>
</evidence>
<dbReference type="Pfam" id="PF02775">
    <property type="entry name" value="TPP_enzyme_C"/>
    <property type="match status" value="1"/>
</dbReference>
<organism evidence="4">
    <name type="scientific">marine sediment metagenome</name>
    <dbReference type="NCBI Taxonomy" id="412755"/>
    <lineage>
        <taxon>unclassified sequences</taxon>
        <taxon>metagenomes</taxon>
        <taxon>ecological metagenomes</taxon>
    </lineage>
</organism>
<dbReference type="PANTHER" id="PTHR48084">
    <property type="entry name" value="2-OXOGLUTARATE OXIDOREDUCTASE SUBUNIT KORB-RELATED"/>
    <property type="match status" value="1"/>
</dbReference>
<dbReference type="InterPro" id="IPR032686">
    <property type="entry name" value="PFO_beta_C"/>
</dbReference>
<dbReference type="GO" id="GO:0045333">
    <property type="term" value="P:cellular respiration"/>
    <property type="evidence" value="ECO:0007669"/>
    <property type="project" value="UniProtKB-ARBA"/>
</dbReference>
<dbReference type="SUPFAM" id="SSF52518">
    <property type="entry name" value="Thiamin diphosphate-binding fold (THDP-binding)"/>
    <property type="match status" value="1"/>
</dbReference>
<dbReference type="EMBL" id="BARW01034747">
    <property type="protein sequence ID" value="GAJ09668.1"/>
    <property type="molecule type" value="Genomic_DNA"/>
</dbReference>